<dbReference type="GO" id="GO:0004523">
    <property type="term" value="F:RNA-DNA hybrid ribonuclease activity"/>
    <property type="evidence" value="ECO:0007669"/>
    <property type="project" value="InterPro"/>
</dbReference>
<reference evidence="2" key="1">
    <citation type="submission" date="2023-07" db="EMBL/GenBank/DDBJ databases">
        <title>draft genome sequence of fig (Ficus carica).</title>
        <authorList>
            <person name="Takahashi T."/>
            <person name="Nishimura K."/>
        </authorList>
    </citation>
    <scope>NUCLEOTIDE SEQUENCE</scope>
</reference>
<dbReference type="EMBL" id="BTGU01000060">
    <property type="protein sequence ID" value="GMN55904.1"/>
    <property type="molecule type" value="Genomic_DNA"/>
</dbReference>
<dbReference type="Pfam" id="PF13456">
    <property type="entry name" value="RVT_3"/>
    <property type="match status" value="1"/>
</dbReference>
<keyword evidence="3" id="KW-1185">Reference proteome</keyword>
<dbReference type="Proteomes" id="UP001187192">
    <property type="component" value="Unassembled WGS sequence"/>
</dbReference>
<feature type="domain" description="RNase H type-1" evidence="1">
    <location>
        <begin position="74"/>
        <end position="122"/>
    </location>
</feature>
<dbReference type="GO" id="GO:0003676">
    <property type="term" value="F:nucleic acid binding"/>
    <property type="evidence" value="ECO:0007669"/>
    <property type="project" value="InterPro"/>
</dbReference>
<dbReference type="PROSITE" id="PS51257">
    <property type="entry name" value="PROKAR_LIPOPROTEIN"/>
    <property type="match status" value="1"/>
</dbReference>
<evidence type="ECO:0000259" key="1">
    <source>
        <dbReference type="Pfam" id="PF13456"/>
    </source>
</evidence>
<sequence length="146" mass="16416">MWRYVGGLLPCSLAVSCSRRDLDAISRWWCIFEGRFGEPNEVVDRAGRLLGDFLVCIGVVARDDCFGSYRPRQILGAESRLMAGLFSSHVGECLAVREGVWLALSCGFSKYIVETDALNVLKHFTLQFNVLLKQMSLKTFAILVYK</sequence>
<evidence type="ECO:0000313" key="2">
    <source>
        <dbReference type="EMBL" id="GMN55904.1"/>
    </source>
</evidence>
<organism evidence="2 3">
    <name type="scientific">Ficus carica</name>
    <name type="common">Common fig</name>
    <dbReference type="NCBI Taxonomy" id="3494"/>
    <lineage>
        <taxon>Eukaryota</taxon>
        <taxon>Viridiplantae</taxon>
        <taxon>Streptophyta</taxon>
        <taxon>Embryophyta</taxon>
        <taxon>Tracheophyta</taxon>
        <taxon>Spermatophyta</taxon>
        <taxon>Magnoliopsida</taxon>
        <taxon>eudicotyledons</taxon>
        <taxon>Gunneridae</taxon>
        <taxon>Pentapetalae</taxon>
        <taxon>rosids</taxon>
        <taxon>fabids</taxon>
        <taxon>Rosales</taxon>
        <taxon>Moraceae</taxon>
        <taxon>Ficeae</taxon>
        <taxon>Ficus</taxon>
    </lineage>
</organism>
<name>A0AA88AI05_FICCA</name>
<comment type="caution">
    <text evidence="2">The sequence shown here is derived from an EMBL/GenBank/DDBJ whole genome shotgun (WGS) entry which is preliminary data.</text>
</comment>
<protein>
    <recommendedName>
        <fullName evidence="1">RNase H type-1 domain-containing protein</fullName>
    </recommendedName>
</protein>
<evidence type="ECO:0000313" key="3">
    <source>
        <dbReference type="Proteomes" id="UP001187192"/>
    </source>
</evidence>
<dbReference type="InterPro" id="IPR002156">
    <property type="entry name" value="RNaseH_domain"/>
</dbReference>
<proteinExistence type="predicted"/>
<gene>
    <name evidence="2" type="ORF">TIFTF001_025023</name>
</gene>
<accession>A0AA88AI05</accession>
<dbReference type="AlphaFoldDB" id="A0AA88AI05"/>